<protein>
    <submittedName>
        <fullName evidence="2">Uncharacterized protein</fullName>
    </submittedName>
</protein>
<accession>A0A8H3L4P4</accession>
<proteinExistence type="predicted"/>
<gene>
    <name evidence="2" type="ORF">RCL2_000749300</name>
</gene>
<feature type="transmembrane region" description="Helical" evidence="1">
    <location>
        <begin position="21"/>
        <end position="42"/>
    </location>
</feature>
<sequence>MEKYVGNCSSKTLSRLLAHKIHGQIGVGIGIPFSLIFFKYGLSFLALKIRSRCPTFIIRIDNTFCIGKLFGSRNVRSSHGSTVCICLSKYYLDAYLYPLLKELHAFHL</sequence>
<dbReference type="Proteomes" id="UP000615446">
    <property type="component" value="Unassembled WGS sequence"/>
</dbReference>
<comment type="caution">
    <text evidence="2">The sequence shown here is derived from an EMBL/GenBank/DDBJ whole genome shotgun (WGS) entry which is preliminary data.</text>
</comment>
<reference evidence="2" key="1">
    <citation type="submission" date="2019-10" db="EMBL/GenBank/DDBJ databases">
        <title>Conservation and host-specific expression of non-tandemly repeated heterogenous ribosome RNA gene in arbuscular mycorrhizal fungi.</title>
        <authorList>
            <person name="Maeda T."/>
            <person name="Kobayashi Y."/>
            <person name="Nakagawa T."/>
            <person name="Ezawa T."/>
            <person name="Yamaguchi K."/>
            <person name="Bino T."/>
            <person name="Nishimoto Y."/>
            <person name="Shigenobu S."/>
            <person name="Kawaguchi M."/>
        </authorList>
    </citation>
    <scope>NUCLEOTIDE SEQUENCE</scope>
    <source>
        <strain evidence="2">HR1</strain>
    </source>
</reference>
<keyword evidence="1" id="KW-0812">Transmembrane</keyword>
<evidence type="ECO:0000313" key="3">
    <source>
        <dbReference type="Proteomes" id="UP000615446"/>
    </source>
</evidence>
<evidence type="ECO:0000256" key="1">
    <source>
        <dbReference type="SAM" id="Phobius"/>
    </source>
</evidence>
<name>A0A8H3L4P4_9GLOM</name>
<evidence type="ECO:0000313" key="2">
    <source>
        <dbReference type="EMBL" id="GES80201.1"/>
    </source>
</evidence>
<organism evidence="2 3">
    <name type="scientific">Rhizophagus clarus</name>
    <dbReference type="NCBI Taxonomy" id="94130"/>
    <lineage>
        <taxon>Eukaryota</taxon>
        <taxon>Fungi</taxon>
        <taxon>Fungi incertae sedis</taxon>
        <taxon>Mucoromycota</taxon>
        <taxon>Glomeromycotina</taxon>
        <taxon>Glomeromycetes</taxon>
        <taxon>Glomerales</taxon>
        <taxon>Glomeraceae</taxon>
        <taxon>Rhizophagus</taxon>
    </lineage>
</organism>
<dbReference type="EMBL" id="BLAL01000047">
    <property type="protein sequence ID" value="GES80201.1"/>
    <property type="molecule type" value="Genomic_DNA"/>
</dbReference>
<keyword evidence="1" id="KW-0472">Membrane</keyword>
<keyword evidence="1" id="KW-1133">Transmembrane helix</keyword>
<dbReference type="AlphaFoldDB" id="A0A8H3L4P4"/>